<keyword evidence="5" id="KW-1185">Reference proteome</keyword>
<evidence type="ECO:0000313" key="4">
    <source>
        <dbReference type="EMBL" id="WAW10195.1"/>
    </source>
</evidence>
<feature type="domain" description="N-acetyltransferase" evidence="3">
    <location>
        <begin position="18"/>
        <end position="156"/>
    </location>
</feature>
<keyword evidence="2" id="KW-0012">Acyltransferase</keyword>
<dbReference type="PANTHER" id="PTHR43877">
    <property type="entry name" value="AMINOALKYLPHOSPHONATE N-ACETYLTRANSFERASE-RELATED-RELATED"/>
    <property type="match status" value="1"/>
</dbReference>
<accession>A0A9E9LYV5</accession>
<dbReference type="Proteomes" id="UP001156215">
    <property type="component" value="Chromosome"/>
</dbReference>
<evidence type="ECO:0000256" key="2">
    <source>
        <dbReference type="ARBA" id="ARBA00023315"/>
    </source>
</evidence>
<protein>
    <submittedName>
        <fullName evidence="4">GNAT family N-acetyltransferase</fullName>
    </submittedName>
</protein>
<gene>
    <name evidence="4" type="ORF">NB640_00530</name>
</gene>
<reference evidence="4" key="1">
    <citation type="journal article" date="2022" name="Front. Microbiol.">
        <title>New perspectives on an old grouping: The genomic and phenotypic variability of Oxalobacter formigenes and the implications for calcium oxalate stone prevention.</title>
        <authorList>
            <person name="Chmiel J.A."/>
            <person name="Carr C."/>
            <person name="Stuivenberg G.A."/>
            <person name="Venema R."/>
            <person name="Chanyi R.M."/>
            <person name="Al K.F."/>
            <person name="Giguere D."/>
            <person name="Say H."/>
            <person name="Akouris P.P."/>
            <person name="Dominguez Romero S.A."/>
            <person name="Kwong A."/>
            <person name="Tai V."/>
            <person name="Koval S.F."/>
            <person name="Razvi H."/>
            <person name="Bjazevic J."/>
            <person name="Burton J.P."/>
        </authorList>
    </citation>
    <scope>NUCLEOTIDE SEQUENCE</scope>
    <source>
        <strain evidence="4">WoOx3</strain>
    </source>
</reference>
<evidence type="ECO:0000256" key="1">
    <source>
        <dbReference type="ARBA" id="ARBA00022679"/>
    </source>
</evidence>
<evidence type="ECO:0000313" key="5">
    <source>
        <dbReference type="Proteomes" id="UP001156215"/>
    </source>
</evidence>
<dbReference type="InterPro" id="IPR016181">
    <property type="entry name" value="Acyl_CoA_acyltransferase"/>
</dbReference>
<dbReference type="Pfam" id="PF00583">
    <property type="entry name" value="Acetyltransf_1"/>
    <property type="match status" value="1"/>
</dbReference>
<sequence>MKIDIQRAQLTDARDIAVMTGEYRAEMAALAGVSEIDFQLKEETAILDGFLDNADYAVLIARSVRGHPLGYVTLFESQPYADAAYGIIEQLYVRPFYRQRRIARRMLNEAREFASKKRWRRLLVTFPVFFSLDAARSLFEKQGFRDPGQRKQWLLI</sequence>
<dbReference type="RefSeq" id="WP_269309197.1">
    <property type="nucleotide sequence ID" value="NZ_CP098242.1"/>
</dbReference>
<dbReference type="PROSITE" id="PS51186">
    <property type="entry name" value="GNAT"/>
    <property type="match status" value="1"/>
</dbReference>
<dbReference type="SUPFAM" id="SSF55729">
    <property type="entry name" value="Acyl-CoA N-acyltransferases (Nat)"/>
    <property type="match status" value="1"/>
</dbReference>
<dbReference type="CDD" id="cd04301">
    <property type="entry name" value="NAT_SF"/>
    <property type="match status" value="1"/>
</dbReference>
<proteinExistence type="predicted"/>
<evidence type="ECO:0000259" key="3">
    <source>
        <dbReference type="PROSITE" id="PS51186"/>
    </source>
</evidence>
<dbReference type="EMBL" id="CP098242">
    <property type="protein sequence ID" value="WAW10195.1"/>
    <property type="molecule type" value="Genomic_DNA"/>
</dbReference>
<dbReference type="KEGG" id="ovb:NB640_00530"/>
<dbReference type="GO" id="GO:0016747">
    <property type="term" value="F:acyltransferase activity, transferring groups other than amino-acyl groups"/>
    <property type="evidence" value="ECO:0007669"/>
    <property type="project" value="InterPro"/>
</dbReference>
<name>A0A9E9LYV5_9BURK</name>
<dbReference type="InterPro" id="IPR000182">
    <property type="entry name" value="GNAT_dom"/>
</dbReference>
<dbReference type="InterPro" id="IPR050832">
    <property type="entry name" value="Bact_Acetyltransf"/>
</dbReference>
<dbReference type="Gene3D" id="3.40.630.30">
    <property type="match status" value="1"/>
</dbReference>
<dbReference type="AlphaFoldDB" id="A0A9E9LYV5"/>
<organism evidence="4 5">
    <name type="scientific">Oxalobacter vibrioformis</name>
    <dbReference type="NCBI Taxonomy" id="933080"/>
    <lineage>
        <taxon>Bacteria</taxon>
        <taxon>Pseudomonadati</taxon>
        <taxon>Pseudomonadota</taxon>
        <taxon>Betaproteobacteria</taxon>
        <taxon>Burkholderiales</taxon>
        <taxon>Oxalobacteraceae</taxon>
        <taxon>Oxalobacter</taxon>
    </lineage>
</organism>
<keyword evidence="1" id="KW-0808">Transferase</keyword>